<evidence type="ECO:0000259" key="3">
    <source>
        <dbReference type="Pfam" id="PF02525"/>
    </source>
</evidence>
<reference evidence="4 5" key="1">
    <citation type="submission" date="2017-05" db="EMBL/GenBank/DDBJ databases">
        <title>Complete genome sequence of Streptomyces sp. SCSIO 03032 revealed the diverse biosynthetic pathways for its bioactive secondary metabolites.</title>
        <authorList>
            <person name="Ma L."/>
            <person name="Zhu Y."/>
            <person name="Zhang W."/>
            <person name="Zhang G."/>
            <person name="Tian X."/>
            <person name="Zhang S."/>
            <person name="Zhang C."/>
        </authorList>
    </citation>
    <scope>NUCLEOTIDE SEQUENCE [LARGE SCALE GENOMIC DNA]</scope>
    <source>
        <strain evidence="4 5">SCSIO 03032</strain>
    </source>
</reference>
<dbReference type="Pfam" id="PF02525">
    <property type="entry name" value="Flavodoxin_2"/>
    <property type="match status" value="1"/>
</dbReference>
<evidence type="ECO:0000313" key="4">
    <source>
        <dbReference type="EMBL" id="ARQ67881.1"/>
    </source>
</evidence>
<dbReference type="GO" id="GO:0005829">
    <property type="term" value="C:cytosol"/>
    <property type="evidence" value="ECO:0007669"/>
    <property type="project" value="TreeGrafter"/>
</dbReference>
<dbReference type="SUPFAM" id="SSF52218">
    <property type="entry name" value="Flavoproteins"/>
    <property type="match status" value="1"/>
</dbReference>
<accession>A0A1W7CSV1</accession>
<dbReference type="AlphaFoldDB" id="A0A1W7CSV1"/>
<evidence type="ECO:0000256" key="2">
    <source>
        <dbReference type="ARBA" id="ARBA00023002"/>
    </source>
</evidence>
<evidence type="ECO:0000313" key="5">
    <source>
        <dbReference type="Proteomes" id="UP000194218"/>
    </source>
</evidence>
<dbReference type="EMBL" id="CP021121">
    <property type="protein sequence ID" value="ARQ67881.1"/>
    <property type="molecule type" value="Genomic_DNA"/>
</dbReference>
<keyword evidence="5" id="KW-1185">Reference proteome</keyword>
<dbReference type="KEGG" id="smao:CAG99_02660"/>
<keyword evidence="2" id="KW-0560">Oxidoreductase</keyword>
<feature type="domain" description="Flavodoxin-like fold" evidence="3">
    <location>
        <begin position="26"/>
        <end position="234"/>
    </location>
</feature>
<comment type="similarity">
    <text evidence="1">Belongs to the NAD(P)H dehydrogenase (quinone) family.</text>
</comment>
<dbReference type="Proteomes" id="UP000194218">
    <property type="component" value="Chromosome"/>
</dbReference>
<dbReference type="PANTHER" id="PTHR10204">
    <property type="entry name" value="NAD P H OXIDOREDUCTASE-RELATED"/>
    <property type="match status" value="1"/>
</dbReference>
<organism evidence="4 5">
    <name type="scientific">Streptomyces marincola</name>
    <dbReference type="NCBI Taxonomy" id="2878388"/>
    <lineage>
        <taxon>Bacteria</taxon>
        <taxon>Bacillati</taxon>
        <taxon>Actinomycetota</taxon>
        <taxon>Actinomycetes</taxon>
        <taxon>Kitasatosporales</taxon>
        <taxon>Streptomycetaceae</taxon>
        <taxon>Streptomyces</taxon>
    </lineage>
</organism>
<dbReference type="RefSeq" id="WP_086157405.1">
    <property type="nucleotide sequence ID" value="NZ_CP021121.1"/>
</dbReference>
<sequence>MNSIEPTPRATGAPRLQEGAPASGRNVLIVTAHPEPRSLNASLAGFAAAELRAAGHEVRVSDLYAMKWKAGVDADDFSGHDPAERLDVVAASGRATREGRLAADIAAEQEKLLWADAVILQFPLWWFSVPAVLKGWIDRVFTHGFGYGDKDMPRYGDGTLAGRRAMLSVTVGAREDAFSDRGIHGALNDVLFPLQHGLLYYTGMEVLQPFAVWHAIGLGDEEYRAARQAYRERLRTLFTAPPIPFRPLRGGDYTRSLRLRPGREEPGTGGFALHLRPAR</sequence>
<dbReference type="InterPro" id="IPR029039">
    <property type="entry name" value="Flavoprotein-like_sf"/>
</dbReference>
<proteinExistence type="inferred from homology"/>
<dbReference type="InterPro" id="IPR051545">
    <property type="entry name" value="NAD(P)H_dehydrogenase_qn"/>
</dbReference>
<evidence type="ECO:0000256" key="1">
    <source>
        <dbReference type="ARBA" id="ARBA00006252"/>
    </source>
</evidence>
<protein>
    <submittedName>
        <fullName evidence="4">NAD(P)H dehydrogenase</fullName>
    </submittedName>
</protein>
<gene>
    <name evidence="4" type="ORF">CAG99_02660</name>
</gene>
<dbReference type="InterPro" id="IPR003680">
    <property type="entry name" value="Flavodoxin_fold"/>
</dbReference>
<dbReference type="Gene3D" id="3.40.50.360">
    <property type="match status" value="1"/>
</dbReference>
<dbReference type="GO" id="GO:0003955">
    <property type="term" value="F:NAD(P)H dehydrogenase (quinone) activity"/>
    <property type="evidence" value="ECO:0007669"/>
    <property type="project" value="TreeGrafter"/>
</dbReference>
<dbReference type="PANTHER" id="PTHR10204:SF34">
    <property type="entry name" value="NAD(P)H DEHYDROGENASE [QUINONE] 1 ISOFORM 1"/>
    <property type="match status" value="1"/>
</dbReference>
<name>A0A1W7CSV1_9ACTN</name>
<dbReference type="OrthoDB" id="9798454at2"/>